<name>A0A9N7U6J3_PLEPL</name>
<dbReference type="Proteomes" id="UP001153269">
    <property type="component" value="Unassembled WGS sequence"/>
</dbReference>
<dbReference type="EMBL" id="CADEAL010000765">
    <property type="protein sequence ID" value="CAB1424917.1"/>
    <property type="molecule type" value="Genomic_DNA"/>
</dbReference>
<organism evidence="1 2">
    <name type="scientific">Pleuronectes platessa</name>
    <name type="common">European plaice</name>
    <dbReference type="NCBI Taxonomy" id="8262"/>
    <lineage>
        <taxon>Eukaryota</taxon>
        <taxon>Metazoa</taxon>
        <taxon>Chordata</taxon>
        <taxon>Craniata</taxon>
        <taxon>Vertebrata</taxon>
        <taxon>Euteleostomi</taxon>
        <taxon>Actinopterygii</taxon>
        <taxon>Neopterygii</taxon>
        <taxon>Teleostei</taxon>
        <taxon>Neoteleostei</taxon>
        <taxon>Acanthomorphata</taxon>
        <taxon>Carangaria</taxon>
        <taxon>Pleuronectiformes</taxon>
        <taxon>Pleuronectoidei</taxon>
        <taxon>Pleuronectidae</taxon>
        <taxon>Pleuronectes</taxon>
    </lineage>
</organism>
<accession>A0A9N7U6J3</accession>
<reference evidence="1" key="1">
    <citation type="submission" date="2020-03" db="EMBL/GenBank/DDBJ databases">
        <authorList>
            <person name="Weist P."/>
        </authorList>
    </citation>
    <scope>NUCLEOTIDE SEQUENCE</scope>
</reference>
<sequence length="102" mass="11435">MLLMTPPTWLTIGSRVPLSLVPLAGDLSVQHPDMEEEEETCPPSPHKHLCALILKVCPPSPVLSRYHRASLLFWSLWRQTWVPSPAQPWIESPSSVSSWRGG</sequence>
<evidence type="ECO:0000313" key="1">
    <source>
        <dbReference type="EMBL" id="CAB1424917.1"/>
    </source>
</evidence>
<proteinExistence type="predicted"/>
<comment type="caution">
    <text evidence="1">The sequence shown here is derived from an EMBL/GenBank/DDBJ whole genome shotgun (WGS) entry which is preliminary data.</text>
</comment>
<gene>
    <name evidence="1" type="ORF">PLEPLA_LOCUS12846</name>
</gene>
<keyword evidence="2" id="KW-1185">Reference proteome</keyword>
<protein>
    <submittedName>
        <fullName evidence="1">Uncharacterized protein</fullName>
    </submittedName>
</protein>
<dbReference type="AlphaFoldDB" id="A0A9N7U6J3"/>
<evidence type="ECO:0000313" key="2">
    <source>
        <dbReference type="Proteomes" id="UP001153269"/>
    </source>
</evidence>